<dbReference type="EMBL" id="KI927828">
    <property type="protein sequence ID" value="ETW31717.1"/>
    <property type="molecule type" value="Genomic_DNA"/>
</dbReference>
<reference evidence="2 3" key="2">
    <citation type="submission" date="2013-02" db="EMBL/GenBank/DDBJ databases">
        <title>The Genome Sequence of Plasmodium falciparum FCH/4.</title>
        <authorList>
            <consortium name="The Broad Institute Genome Sequencing Platform"/>
            <consortium name="The Broad Institute Genome Sequencing Center for Infectious Disease"/>
            <person name="Neafsey D."/>
            <person name="Cheeseman I."/>
            <person name="Volkman S."/>
            <person name="Adams J."/>
            <person name="Walker B."/>
            <person name="Young S.K."/>
            <person name="Zeng Q."/>
            <person name="Gargeya S."/>
            <person name="Fitzgerald M."/>
            <person name="Haas B."/>
            <person name="Abouelleil A."/>
            <person name="Alvarado L."/>
            <person name="Arachchi H.M."/>
            <person name="Berlin A.M."/>
            <person name="Chapman S.B."/>
            <person name="Dewar J."/>
            <person name="Goldberg J."/>
            <person name="Griggs A."/>
            <person name="Gujja S."/>
            <person name="Hansen M."/>
            <person name="Howarth C."/>
            <person name="Imamovic A."/>
            <person name="Larimer J."/>
            <person name="McCowan C."/>
            <person name="Murphy C."/>
            <person name="Neiman D."/>
            <person name="Pearson M."/>
            <person name="Priest M."/>
            <person name="Roberts A."/>
            <person name="Saif S."/>
            <person name="Shea T."/>
            <person name="Sisk P."/>
            <person name="Sykes S."/>
            <person name="Wortman J."/>
            <person name="Nusbaum C."/>
            <person name="Birren B."/>
        </authorList>
    </citation>
    <scope>NUCLEOTIDE SEQUENCE [LARGE SCALE GENOMIC DNA]</scope>
    <source>
        <strain evidence="2 3">FCH/4</strain>
    </source>
</reference>
<dbReference type="InterPro" id="IPR029211">
    <property type="entry name" value="PfEMP1_ATS"/>
</dbReference>
<dbReference type="InterPro" id="IPR044932">
    <property type="entry name" value="PfEMP1_ATS_sf"/>
</dbReference>
<reference evidence="2 3" key="1">
    <citation type="submission" date="2013-02" db="EMBL/GenBank/DDBJ databases">
        <title>The Genome Annotation of Plasmodium falciparum FCH/4.</title>
        <authorList>
            <consortium name="The Broad Institute Genome Sequencing Platform"/>
            <consortium name="The Broad Institute Genome Sequencing Center for Infectious Disease"/>
            <person name="Neafsey D."/>
            <person name="Hoffman S."/>
            <person name="Volkman S."/>
            <person name="Rosenthal P."/>
            <person name="Walker B."/>
            <person name="Young S.K."/>
            <person name="Zeng Q."/>
            <person name="Gargeya S."/>
            <person name="Fitzgerald M."/>
            <person name="Haas B."/>
            <person name="Abouelleil A."/>
            <person name="Allen A.W."/>
            <person name="Alvarado L."/>
            <person name="Arachchi H.M."/>
            <person name="Berlin A.M."/>
            <person name="Chapman S.B."/>
            <person name="Gainer-Dewar J."/>
            <person name="Goldberg J."/>
            <person name="Griggs A."/>
            <person name="Gujja S."/>
            <person name="Hansen M."/>
            <person name="Howarth C."/>
            <person name="Imamovic A."/>
            <person name="Ireland A."/>
            <person name="Larimer J."/>
            <person name="McCowan C."/>
            <person name="Murphy C."/>
            <person name="Pearson M."/>
            <person name="Poon T.W."/>
            <person name="Priest M."/>
            <person name="Roberts A."/>
            <person name="Saif S."/>
            <person name="Shea T."/>
            <person name="Sisk P."/>
            <person name="Sykes S."/>
            <person name="Wortman J."/>
            <person name="Nusbaum C."/>
            <person name="Birren B."/>
        </authorList>
    </citation>
    <scope>NUCLEOTIDE SEQUENCE [LARGE SCALE GENOMIC DNA]</scope>
    <source>
        <strain evidence="2 3">FCH/4</strain>
    </source>
</reference>
<dbReference type="Pfam" id="PF15445">
    <property type="entry name" value="ATS"/>
    <property type="match status" value="1"/>
</dbReference>
<evidence type="ECO:0000313" key="3">
    <source>
        <dbReference type="Proteomes" id="UP000030656"/>
    </source>
</evidence>
<gene>
    <name evidence="2" type="ORF">PFFCH_00857</name>
</gene>
<proteinExistence type="predicted"/>
<name>A0A024VTB5_PLAFA</name>
<accession>A0A024VTB5</accession>
<dbReference type="Gene3D" id="1.10.1900.40">
    <property type="entry name" value="Acidic terminal segments, variant surface antigen of PfEMP1"/>
    <property type="match status" value="1"/>
</dbReference>
<feature type="domain" description="Plasmodium falciparum erythrocyte membrane protein 1 acidic terminal segment" evidence="1">
    <location>
        <begin position="1"/>
        <end position="150"/>
    </location>
</feature>
<organism evidence="2 3">
    <name type="scientific">Plasmodium falciparum FCH/4</name>
    <dbReference type="NCBI Taxonomy" id="1036724"/>
    <lineage>
        <taxon>Eukaryota</taxon>
        <taxon>Sar</taxon>
        <taxon>Alveolata</taxon>
        <taxon>Apicomplexa</taxon>
        <taxon>Aconoidasida</taxon>
        <taxon>Haemosporida</taxon>
        <taxon>Plasmodiidae</taxon>
        <taxon>Plasmodium</taxon>
        <taxon>Plasmodium (Laverania)</taxon>
    </lineage>
</organism>
<evidence type="ECO:0000313" key="2">
    <source>
        <dbReference type="EMBL" id="ETW31717.1"/>
    </source>
</evidence>
<sequence>MNRIDLFHTWFDKHRDMCKQWSNKVDILNKLNEGWNKDNDGGNVPIDNRTLNTDVSIQIDMDHGKPKKEFTNMDTNVDTPTMDSILYDLERHNEPFYDIYDDDVYYDVNDDNKTSAHHNNLDVSSKVQIEMDVNTKLAKEKYPISDVWDI</sequence>
<evidence type="ECO:0000259" key="1">
    <source>
        <dbReference type="Pfam" id="PF15445"/>
    </source>
</evidence>
<dbReference type="AlphaFoldDB" id="A0A024VTB5"/>
<protein>
    <recommendedName>
        <fullName evidence="1">Plasmodium falciparum erythrocyte membrane protein 1 acidic terminal segment domain-containing protein</fullName>
    </recommendedName>
</protein>
<dbReference type="Proteomes" id="UP000030656">
    <property type="component" value="Unassembled WGS sequence"/>
</dbReference>